<keyword evidence="1" id="KW-1185">Reference proteome</keyword>
<name>A0A1I8ALQ2_9BILA</name>
<dbReference type="WBParaSite" id="L893_g7014.t1">
    <property type="protein sequence ID" value="L893_g7014.t1"/>
    <property type="gene ID" value="L893_g7014"/>
</dbReference>
<proteinExistence type="predicted"/>
<sequence>MDEVPIAFYEHVCGILSIEGLYGAKELSGLYGQLAQHTYEHVVEYGCSVRRGIEEDRSLVYEWNRRRVVAPDEIEAVPKKFVRKVWIHLKDWTGKRVSRELVQRFPHAIYEFVLDTSRVNKAWVDLAFSTNKLQRVWIDKMLEDSALQRFYKLVTGKKLCRLAVHPGACEGGMMEMSKLLLLQEQFEMLEILYNEDFYYEDSSDQDSDDDDPFNENSYDRYSNDKDLWRTDESVSEILEFWSKHTKQGEGKMLTVSEVSKRDCQKGIKQVEEILLKWKLSLLRRPKHLTLQDVLKVCSKEECDFINKEYRHNHHTFTTPSCVYKYETRKGNTKLRLYISFECDTNGALTQRRPASHEGHNDLELMSRTSSLRILFA</sequence>
<reference evidence="2" key="1">
    <citation type="submission" date="2016-11" db="UniProtKB">
        <authorList>
            <consortium name="WormBaseParasite"/>
        </authorList>
    </citation>
    <scope>IDENTIFICATION</scope>
</reference>
<protein>
    <submittedName>
        <fullName evidence="2">F-box domain-containing protein</fullName>
    </submittedName>
</protein>
<evidence type="ECO:0000313" key="2">
    <source>
        <dbReference type="WBParaSite" id="L893_g7014.t1"/>
    </source>
</evidence>
<dbReference type="AlphaFoldDB" id="A0A1I8ALQ2"/>
<evidence type="ECO:0000313" key="1">
    <source>
        <dbReference type="Proteomes" id="UP000095287"/>
    </source>
</evidence>
<accession>A0A1I8ALQ2</accession>
<dbReference type="Proteomes" id="UP000095287">
    <property type="component" value="Unplaced"/>
</dbReference>
<organism evidence="1 2">
    <name type="scientific">Steinernema glaseri</name>
    <dbReference type="NCBI Taxonomy" id="37863"/>
    <lineage>
        <taxon>Eukaryota</taxon>
        <taxon>Metazoa</taxon>
        <taxon>Ecdysozoa</taxon>
        <taxon>Nematoda</taxon>
        <taxon>Chromadorea</taxon>
        <taxon>Rhabditida</taxon>
        <taxon>Tylenchina</taxon>
        <taxon>Panagrolaimomorpha</taxon>
        <taxon>Strongyloidoidea</taxon>
        <taxon>Steinernematidae</taxon>
        <taxon>Steinernema</taxon>
    </lineage>
</organism>